<evidence type="ECO:0000313" key="2">
    <source>
        <dbReference type="EMBL" id="RMI88944.1"/>
    </source>
</evidence>
<comment type="caution">
    <text evidence="2">The sequence shown here is derived from an EMBL/GenBank/DDBJ whole genome shotgun (WGS) entry which is preliminary data.</text>
</comment>
<proteinExistence type="predicted"/>
<accession>A0A421NYD2</accession>
<keyword evidence="1" id="KW-0472">Membrane</keyword>
<feature type="transmembrane region" description="Helical" evidence="1">
    <location>
        <begin position="76"/>
        <end position="95"/>
    </location>
</feature>
<evidence type="ECO:0000256" key="1">
    <source>
        <dbReference type="SAM" id="Phobius"/>
    </source>
</evidence>
<reference evidence="3" key="1">
    <citation type="submission" date="2016-11" db="EMBL/GenBank/DDBJ databases">
        <title>Genome sequence of Candidatus Phytoplasma solani strain SA-1.</title>
        <authorList>
            <person name="Haryono M."/>
            <person name="Samarzija I."/>
            <person name="Seruga Music M."/>
            <person name="Hogenhout S."/>
            <person name="Kuo C.-H."/>
        </authorList>
    </citation>
    <scope>NUCLEOTIDE SEQUENCE [LARGE SCALE GENOMIC DNA]</scope>
    <source>
        <strain evidence="3">SA-1</strain>
    </source>
</reference>
<name>A0A421NYD2_9MOLU</name>
<organism evidence="2 3">
    <name type="scientific">Candidatus Phytoplasma solani</name>
    <dbReference type="NCBI Taxonomy" id="69896"/>
    <lineage>
        <taxon>Bacteria</taxon>
        <taxon>Bacillati</taxon>
        <taxon>Mycoplasmatota</taxon>
        <taxon>Mollicutes</taxon>
        <taxon>Acholeplasmatales</taxon>
        <taxon>Acholeplasmataceae</taxon>
        <taxon>Candidatus Phytoplasma</taxon>
        <taxon>16SrXII (Stolbur group)</taxon>
    </lineage>
</organism>
<dbReference type="STRING" id="69896.S284_02600"/>
<feature type="transmembrane region" description="Helical" evidence="1">
    <location>
        <begin position="12"/>
        <end position="31"/>
    </location>
</feature>
<dbReference type="RefSeq" id="WP_122225359.1">
    <property type="nucleotide sequence ID" value="NZ_MPBG01000002.1"/>
</dbReference>
<gene>
    <name evidence="2" type="ORF">PSSA1_v1c1490</name>
</gene>
<protein>
    <submittedName>
        <fullName evidence="2">Uncharacterized protein</fullName>
    </submittedName>
</protein>
<keyword evidence="1" id="KW-1133">Transmembrane helix</keyword>
<evidence type="ECO:0000313" key="3">
    <source>
        <dbReference type="Proteomes" id="UP000283896"/>
    </source>
</evidence>
<dbReference type="Proteomes" id="UP000283896">
    <property type="component" value="Unassembled WGS sequence"/>
</dbReference>
<dbReference type="EMBL" id="MPBG01000002">
    <property type="protein sequence ID" value="RMI88944.1"/>
    <property type="molecule type" value="Genomic_DNA"/>
</dbReference>
<keyword evidence="3" id="KW-1185">Reference proteome</keyword>
<sequence length="125" mass="14518">MQFSIGRVISFIILFLVFSLIFCGVVGFILVSTPEMSKLYEEVENQISNDVYDRTFLLKAAQKEKELKFKFFQKNAIYLIISFLACIFVPGYICFSGKKEPKFVFTQAPPYPPQNPYPSQYPPRY</sequence>
<dbReference type="AlphaFoldDB" id="A0A421NYD2"/>
<keyword evidence="1" id="KW-0812">Transmembrane</keyword>